<comment type="caution">
    <text evidence="6">The sequence shown here is derived from an EMBL/GenBank/DDBJ whole genome shotgun (WGS) entry which is preliminary data.</text>
</comment>
<feature type="repeat" description="TPR" evidence="5">
    <location>
        <begin position="3"/>
        <end position="36"/>
    </location>
</feature>
<accession>A0ABV0QQE9</accession>
<evidence type="ECO:0000313" key="6">
    <source>
        <dbReference type="EMBL" id="MEQ2197623.1"/>
    </source>
</evidence>
<organism evidence="6 7">
    <name type="scientific">Xenoophorus captivus</name>
    <dbReference type="NCBI Taxonomy" id="1517983"/>
    <lineage>
        <taxon>Eukaryota</taxon>
        <taxon>Metazoa</taxon>
        <taxon>Chordata</taxon>
        <taxon>Craniata</taxon>
        <taxon>Vertebrata</taxon>
        <taxon>Euteleostomi</taxon>
        <taxon>Actinopterygii</taxon>
        <taxon>Neopterygii</taxon>
        <taxon>Teleostei</taxon>
        <taxon>Neoteleostei</taxon>
        <taxon>Acanthomorphata</taxon>
        <taxon>Ovalentaria</taxon>
        <taxon>Atherinomorphae</taxon>
        <taxon>Cyprinodontiformes</taxon>
        <taxon>Goodeidae</taxon>
        <taxon>Xenoophorus</taxon>
    </lineage>
</organism>
<evidence type="ECO:0000256" key="5">
    <source>
        <dbReference type="PROSITE-ProRule" id="PRU00339"/>
    </source>
</evidence>
<dbReference type="InterPro" id="IPR011990">
    <property type="entry name" value="TPR-like_helical_dom_sf"/>
</dbReference>
<evidence type="ECO:0000256" key="1">
    <source>
        <dbReference type="ARBA" id="ARBA00004496"/>
    </source>
</evidence>
<dbReference type="PANTHER" id="PTHR45984:SF3">
    <property type="entry name" value="SPERM-ASSOCIATED ANTIGEN 1"/>
    <property type="match status" value="1"/>
</dbReference>
<feature type="non-terminal residue" evidence="6">
    <location>
        <position position="1"/>
    </location>
</feature>
<keyword evidence="3" id="KW-0677">Repeat</keyword>
<evidence type="ECO:0000313" key="7">
    <source>
        <dbReference type="Proteomes" id="UP001434883"/>
    </source>
</evidence>
<dbReference type="EMBL" id="JAHRIN010017897">
    <property type="protein sequence ID" value="MEQ2197623.1"/>
    <property type="molecule type" value="Genomic_DNA"/>
</dbReference>
<dbReference type="InterPro" id="IPR051982">
    <property type="entry name" value="CiliaryAsmbly_MitoImport"/>
</dbReference>
<evidence type="ECO:0000256" key="3">
    <source>
        <dbReference type="ARBA" id="ARBA00022737"/>
    </source>
</evidence>
<dbReference type="PANTHER" id="PTHR45984">
    <property type="entry name" value="RNA (RNA) POLYMERASE II ASSOCIATED PROTEIN HOMOLOG"/>
    <property type="match status" value="1"/>
</dbReference>
<gene>
    <name evidence="6" type="primary">SPAG1A_1</name>
    <name evidence="6" type="ORF">XENOCAPTIV_000997</name>
</gene>
<sequence length="61" mass="7001">IHFSAFKQEGNDFVKKGQYQEALGKYTECLKLKPKECAIYTNRFEGSVSLPSTLLLCSFHR</sequence>
<evidence type="ECO:0000256" key="4">
    <source>
        <dbReference type="ARBA" id="ARBA00022803"/>
    </source>
</evidence>
<keyword evidence="2" id="KW-0963">Cytoplasm</keyword>
<reference evidence="6 7" key="1">
    <citation type="submission" date="2021-06" db="EMBL/GenBank/DDBJ databases">
        <authorList>
            <person name="Palmer J.M."/>
        </authorList>
    </citation>
    <scope>NUCLEOTIDE SEQUENCE [LARGE SCALE GENOMIC DNA]</scope>
    <source>
        <strain evidence="6 7">XC_2019</strain>
        <tissue evidence="6">Muscle</tissue>
    </source>
</reference>
<dbReference type="SUPFAM" id="SSF48452">
    <property type="entry name" value="TPR-like"/>
    <property type="match status" value="1"/>
</dbReference>
<evidence type="ECO:0000256" key="2">
    <source>
        <dbReference type="ARBA" id="ARBA00022490"/>
    </source>
</evidence>
<dbReference type="Proteomes" id="UP001434883">
    <property type="component" value="Unassembled WGS sequence"/>
</dbReference>
<keyword evidence="7" id="KW-1185">Reference proteome</keyword>
<protein>
    <submittedName>
        <fullName evidence="6">Sperm-associated antigen 1A</fullName>
    </submittedName>
</protein>
<comment type="subcellular location">
    <subcellularLocation>
        <location evidence="1">Cytoplasm</location>
    </subcellularLocation>
</comment>
<proteinExistence type="predicted"/>
<keyword evidence="4 5" id="KW-0802">TPR repeat</keyword>
<dbReference type="InterPro" id="IPR019734">
    <property type="entry name" value="TPR_rpt"/>
</dbReference>
<dbReference type="PROSITE" id="PS50005">
    <property type="entry name" value="TPR"/>
    <property type="match status" value="1"/>
</dbReference>
<name>A0ABV0QQE9_9TELE</name>
<dbReference type="Gene3D" id="1.25.40.10">
    <property type="entry name" value="Tetratricopeptide repeat domain"/>
    <property type="match status" value="1"/>
</dbReference>